<feature type="region of interest" description="Disordered" evidence="1">
    <location>
        <begin position="228"/>
        <end position="249"/>
    </location>
</feature>
<evidence type="ECO:0000256" key="1">
    <source>
        <dbReference type="SAM" id="MobiDB-lite"/>
    </source>
</evidence>
<protein>
    <submittedName>
        <fullName evidence="2">Uncharacterized protein</fullName>
    </submittedName>
</protein>
<reference evidence="2 3" key="1">
    <citation type="submission" date="2014-09" db="EMBL/GenBank/DDBJ databases">
        <authorList>
            <person name="Ellenberger Sabrina"/>
        </authorList>
    </citation>
    <scope>NUCLEOTIDE SEQUENCE [LARGE SCALE GENOMIC DNA]</scope>
    <source>
        <strain evidence="2 3">CBS 412.66</strain>
    </source>
</reference>
<dbReference type="EMBL" id="LN733169">
    <property type="protein sequence ID" value="CEP16513.1"/>
    <property type="molecule type" value="Genomic_DNA"/>
</dbReference>
<gene>
    <name evidence="2" type="primary">PARPA_10779.1 scaffold 41684</name>
</gene>
<accession>A0A0B7NMG1</accession>
<dbReference type="AlphaFoldDB" id="A0A0B7NMG1"/>
<sequence>MSDIIDDQATRYLTTTEAFKLFKRLQLEERQQRDERVQGSELPLDISQYLDSTPTYELKEEFKQFKRQINKELIPELKRWKMDTYQVVSQIYKYSENTRVQARASTEIYEQLQYLQQRIQFNNEEDKKIFDGAMDQSAKLATFGFGQAKFQDNDAKEFATKALRVPASIKHLEKPEEERVQNTFDAEFLATLHQARFQQRLLNEVNNEVIPDNIQEHLVGIFSREEEGVGSTSPHQQQTPIPQRPINNNASVDTNISTPITTNNTIETTNTADVSAAKHRQHQQSQQLQPQILQNYSILPDGTLPGGRLAHFLDNWQKIVQHPWPLKIIKEGYKIQFAQTPSPWHLPRKTIPREEQEEINIAEQA</sequence>
<organism evidence="2 3">
    <name type="scientific">Parasitella parasitica</name>
    <dbReference type="NCBI Taxonomy" id="35722"/>
    <lineage>
        <taxon>Eukaryota</taxon>
        <taxon>Fungi</taxon>
        <taxon>Fungi incertae sedis</taxon>
        <taxon>Mucoromycota</taxon>
        <taxon>Mucoromycotina</taxon>
        <taxon>Mucoromycetes</taxon>
        <taxon>Mucorales</taxon>
        <taxon>Mucorineae</taxon>
        <taxon>Mucoraceae</taxon>
        <taxon>Parasitella</taxon>
    </lineage>
</organism>
<proteinExistence type="predicted"/>
<evidence type="ECO:0000313" key="2">
    <source>
        <dbReference type="EMBL" id="CEP16513.1"/>
    </source>
</evidence>
<keyword evidence="3" id="KW-1185">Reference proteome</keyword>
<feature type="compositionally biased region" description="Polar residues" evidence="1">
    <location>
        <begin position="230"/>
        <end position="249"/>
    </location>
</feature>
<dbReference type="OrthoDB" id="2267579at2759"/>
<evidence type="ECO:0000313" key="3">
    <source>
        <dbReference type="Proteomes" id="UP000054107"/>
    </source>
</evidence>
<name>A0A0B7NMG1_9FUNG</name>
<dbReference type="Proteomes" id="UP000054107">
    <property type="component" value="Unassembled WGS sequence"/>
</dbReference>
<dbReference type="STRING" id="35722.A0A0B7NMG1"/>